<feature type="compositionally biased region" description="Pro residues" evidence="1">
    <location>
        <begin position="179"/>
        <end position="198"/>
    </location>
</feature>
<sequence length="266" mass="27250">MRAERSLQPSPSAAPLLRKPKRVVGLAALSHRRAAIVVPARAALARLPGLDGDVLERELVLVEVGDADRVAAAPRAAVAAGPSLAAPAAVTGAEFIPRRSARCASTASAAFLGGPAVAAIAAGDRRDHAVAHGHPGVKREDADGRMSVRSPAAPAASATAGPARASAWASLGGRAAPGDPAPTTAPPPPPWPGVPQRPGPAAGVRRMASARASRAGRRALAHALDARTHVHGDVLVWIPVDSESCHQENGPRRHVARMLRKNGRDR</sequence>
<proteinExistence type="predicted"/>
<dbReference type="AlphaFoldDB" id="A0A4P2Q7P4"/>
<gene>
    <name evidence="2" type="ORF">SOCEGT47_060470</name>
</gene>
<dbReference type="Proteomes" id="UP000295781">
    <property type="component" value="Chromosome"/>
</dbReference>
<dbReference type="EMBL" id="CP012670">
    <property type="protein sequence ID" value="AUX25500.1"/>
    <property type="molecule type" value="Genomic_DNA"/>
</dbReference>
<evidence type="ECO:0000313" key="2">
    <source>
        <dbReference type="EMBL" id="AUX25500.1"/>
    </source>
</evidence>
<protein>
    <submittedName>
        <fullName evidence="2">Uncharacterized protein</fullName>
    </submittedName>
</protein>
<evidence type="ECO:0000256" key="1">
    <source>
        <dbReference type="SAM" id="MobiDB-lite"/>
    </source>
</evidence>
<organism evidence="2 3">
    <name type="scientific">Sorangium cellulosum</name>
    <name type="common">Polyangium cellulosum</name>
    <dbReference type="NCBI Taxonomy" id="56"/>
    <lineage>
        <taxon>Bacteria</taxon>
        <taxon>Pseudomonadati</taxon>
        <taxon>Myxococcota</taxon>
        <taxon>Polyangia</taxon>
        <taxon>Polyangiales</taxon>
        <taxon>Polyangiaceae</taxon>
        <taxon>Sorangium</taxon>
    </lineage>
</organism>
<accession>A0A4P2Q7P4</accession>
<feature type="compositionally biased region" description="Basic and acidic residues" evidence="1">
    <location>
        <begin position="137"/>
        <end position="146"/>
    </location>
</feature>
<evidence type="ECO:0000313" key="3">
    <source>
        <dbReference type="Proteomes" id="UP000295781"/>
    </source>
</evidence>
<feature type="compositionally biased region" description="Low complexity" evidence="1">
    <location>
        <begin position="150"/>
        <end position="178"/>
    </location>
</feature>
<reference evidence="2 3" key="1">
    <citation type="submission" date="2015-09" db="EMBL/GenBank/DDBJ databases">
        <title>Sorangium comparison.</title>
        <authorList>
            <person name="Zaburannyi N."/>
            <person name="Bunk B."/>
            <person name="Overmann J."/>
            <person name="Mueller R."/>
        </authorList>
    </citation>
    <scope>NUCLEOTIDE SEQUENCE [LARGE SCALE GENOMIC DNA]</scope>
    <source>
        <strain evidence="2 3">So ceGT47</strain>
    </source>
</reference>
<feature type="compositionally biased region" description="Low complexity" evidence="1">
    <location>
        <begin position="199"/>
        <end position="213"/>
    </location>
</feature>
<name>A0A4P2Q7P4_SORCE</name>
<feature type="region of interest" description="Disordered" evidence="1">
    <location>
        <begin position="128"/>
        <end position="213"/>
    </location>
</feature>